<accession>B9S8H9</accession>
<keyword evidence="2" id="KW-1185">Reference proteome</keyword>
<sequence length="112" mass="12455">MGRVFVVDLTERYPNTAFYFCRTCSTHTAAYFDYLEHEDAINDLWGSFRDVVNLVSVDTPETFVSEANGTITASKSFTVPTAVGTWGTNTSQLGFQIGDQILDADRMNAPQQ</sequence>
<dbReference type="AlphaFoldDB" id="B9S8H9"/>
<proteinExistence type="predicted"/>
<reference evidence="2" key="1">
    <citation type="journal article" date="2010" name="Nat. Biotechnol.">
        <title>Draft genome sequence of the oilseed species Ricinus communis.</title>
        <authorList>
            <person name="Chan A.P."/>
            <person name="Crabtree J."/>
            <person name="Zhao Q."/>
            <person name="Lorenzi H."/>
            <person name="Orvis J."/>
            <person name="Puiu D."/>
            <person name="Melake-Berhan A."/>
            <person name="Jones K.M."/>
            <person name="Redman J."/>
            <person name="Chen G."/>
            <person name="Cahoon E.B."/>
            <person name="Gedil M."/>
            <person name="Stanke M."/>
            <person name="Haas B.J."/>
            <person name="Wortman J.R."/>
            <person name="Fraser-Liggett C.M."/>
            <person name="Ravel J."/>
            <person name="Rabinowicz P.D."/>
        </authorList>
    </citation>
    <scope>NUCLEOTIDE SEQUENCE [LARGE SCALE GENOMIC DNA]</scope>
    <source>
        <strain evidence="2">cv. Hale</strain>
    </source>
</reference>
<gene>
    <name evidence="1" type="ORF">RCOM_1253120</name>
</gene>
<evidence type="ECO:0000313" key="1">
    <source>
        <dbReference type="EMBL" id="EEF40156.1"/>
    </source>
</evidence>
<dbReference type="Proteomes" id="UP000008311">
    <property type="component" value="Unassembled WGS sequence"/>
</dbReference>
<organism evidence="1 2">
    <name type="scientific">Ricinus communis</name>
    <name type="common">Castor bean</name>
    <dbReference type="NCBI Taxonomy" id="3988"/>
    <lineage>
        <taxon>Eukaryota</taxon>
        <taxon>Viridiplantae</taxon>
        <taxon>Streptophyta</taxon>
        <taxon>Embryophyta</taxon>
        <taxon>Tracheophyta</taxon>
        <taxon>Spermatophyta</taxon>
        <taxon>Magnoliopsida</taxon>
        <taxon>eudicotyledons</taxon>
        <taxon>Gunneridae</taxon>
        <taxon>Pentapetalae</taxon>
        <taxon>rosids</taxon>
        <taxon>fabids</taxon>
        <taxon>Malpighiales</taxon>
        <taxon>Euphorbiaceae</taxon>
        <taxon>Acalyphoideae</taxon>
        <taxon>Acalypheae</taxon>
        <taxon>Ricinus</taxon>
    </lineage>
</organism>
<evidence type="ECO:0000313" key="2">
    <source>
        <dbReference type="Proteomes" id="UP000008311"/>
    </source>
</evidence>
<name>B9S8H9_RICCO</name>
<dbReference type="InParanoid" id="B9S8H9"/>
<protein>
    <submittedName>
        <fullName evidence="1">Uncharacterized protein</fullName>
    </submittedName>
</protein>
<dbReference type="EMBL" id="EQ973891">
    <property type="protein sequence ID" value="EEF40156.1"/>
    <property type="molecule type" value="Genomic_DNA"/>
</dbReference>